<dbReference type="PROSITE" id="PS50234">
    <property type="entry name" value="VWFA"/>
    <property type="match status" value="1"/>
</dbReference>
<comment type="caution">
    <text evidence="12">The sequence shown here is derived from an EMBL/GenBank/DDBJ whole genome shotgun (WGS) entry which is preliminary data.</text>
</comment>
<dbReference type="Pfam" id="PF01391">
    <property type="entry name" value="Collagen"/>
    <property type="match status" value="3"/>
</dbReference>
<dbReference type="FunFam" id="3.40.50.410:FF:000001">
    <property type="entry name" value="Collagen, type XII, alpha 1"/>
    <property type="match status" value="1"/>
</dbReference>
<feature type="region of interest" description="Disordered" evidence="10">
    <location>
        <begin position="632"/>
        <end position="796"/>
    </location>
</feature>
<dbReference type="GO" id="GO:0005576">
    <property type="term" value="C:extracellular region"/>
    <property type="evidence" value="ECO:0007669"/>
    <property type="project" value="UniProtKB-SubCell"/>
</dbReference>
<keyword evidence="3" id="KW-0732">Signal</keyword>
<evidence type="ECO:0000256" key="6">
    <source>
        <dbReference type="ARBA" id="ARBA00023119"/>
    </source>
</evidence>
<dbReference type="AlphaFoldDB" id="A0AAV9S0P5"/>
<keyword evidence="6" id="KW-0176">Collagen</keyword>
<evidence type="ECO:0000259" key="11">
    <source>
        <dbReference type="PROSITE" id="PS50234"/>
    </source>
</evidence>
<keyword evidence="7" id="KW-0325">Glycoprotein</keyword>
<dbReference type="SMART" id="SM00210">
    <property type="entry name" value="TSPN"/>
    <property type="match status" value="1"/>
</dbReference>
<feature type="compositionally biased region" description="Gly residues" evidence="10">
    <location>
        <begin position="660"/>
        <end position="669"/>
    </location>
</feature>
<keyword evidence="8" id="KW-0379">Hydroxylation</keyword>
<dbReference type="PANTHER" id="PTHR24020">
    <property type="entry name" value="COLLAGEN ALPHA"/>
    <property type="match status" value="1"/>
</dbReference>
<dbReference type="Proteomes" id="UP001311232">
    <property type="component" value="Unassembled WGS sequence"/>
</dbReference>
<dbReference type="SUPFAM" id="SSF49899">
    <property type="entry name" value="Concanavalin A-like lectins/glucanases"/>
    <property type="match status" value="1"/>
</dbReference>
<keyword evidence="4" id="KW-0677">Repeat</keyword>
<feature type="compositionally biased region" description="Low complexity" evidence="10">
    <location>
        <begin position="670"/>
        <end position="680"/>
    </location>
</feature>
<sequence length="796" mass="83045">MSKLMMRSWSCFLSSVCKGAKADLVFVIDGSWSIGEQSFTKVVHFVSSVIAAFDIIGPSGMQVSFVQYSDGAKTEFKLNAYTDKGIAMAAVHHIRYRGGNTKTGEALKHTYEKAFSIENGMRRNVPKVVVTITDGRSQDDVKKNAAKLQHAGYSVFAIGVADVDFVELQQIGSKPSDRHVFVVDDFDAFDTIKENLITFICETSTSSCPLIYLNGFTSPGFRMLEAFNLTEKTYSYVPGVSMEPGSFNSYTAYRLHKNAFLNQPSTDIHPDGLPHTFTIILMFRLLSDSPSGPFDIWQASTKDHKPETGVTVDGSAQTISFYNKDETGETQRVTFDGGMVKKIFHGSFHKLHILVSSTSVKLKVDCQEVAEKKIKAAGNTSRDGYQVLGKMSKSIGSKGESATFQIQMFDIVCSLAWNSRDRCCDLPSMRDELKCPALPNACTCTSEATGQPGPQGPVGAPGSKGPRGERGEPGSPGPVGPPGSNGPPGPMGLPGPQGPSGMSIPGEAGRPGPKGDPGDSGLPGQKGSPGAPGPVGPMGPGGVRGPSGKEGPAGPRGPAGPMGAPGSPGIPGPTGKPGNPGDLGPPGAVGLKGDKGERGDFAPQNMMRSIARQVCSQLVSDQMSHVNTLLNQIPNGNYRSSNNPGPPGPPGSPGRQGPRGEPGPGGRNGFPGNPGLPGQQGETGPAGEKGERGVPGVGQKGPRGPPGPPGESRTGAPGPSGSSGPRGPPGRPGYAGVRGPPGPPGYCDSSQCVGIPYNGQGYIGTQVVPAPQENQLLQNQRRKRSLPRKSSDRLTS</sequence>
<name>A0AAV9S0P5_9TELE</name>
<dbReference type="GO" id="GO:0007155">
    <property type="term" value="P:cell adhesion"/>
    <property type="evidence" value="ECO:0007669"/>
    <property type="project" value="UniProtKB-KW"/>
</dbReference>
<dbReference type="InterPro" id="IPR008160">
    <property type="entry name" value="Collagen"/>
</dbReference>
<reference evidence="12 13" key="1">
    <citation type="submission" date="2021-06" db="EMBL/GenBank/DDBJ databases">
        <authorList>
            <person name="Palmer J.M."/>
        </authorList>
    </citation>
    <scope>NUCLEOTIDE SEQUENCE [LARGE SCALE GENOMIC DNA]</scope>
    <source>
        <strain evidence="12 13">MEX-2019</strain>
        <tissue evidence="12">Muscle</tissue>
    </source>
</reference>
<dbReference type="Gene3D" id="3.40.50.410">
    <property type="entry name" value="von Willebrand factor, type A domain"/>
    <property type="match status" value="1"/>
</dbReference>
<feature type="compositionally biased region" description="Pro residues" evidence="10">
    <location>
        <begin position="475"/>
        <end position="497"/>
    </location>
</feature>
<dbReference type="InterPro" id="IPR002035">
    <property type="entry name" value="VWF_A"/>
</dbReference>
<dbReference type="EMBL" id="JAHHUM010001096">
    <property type="protein sequence ID" value="KAK5614825.1"/>
    <property type="molecule type" value="Genomic_DNA"/>
</dbReference>
<evidence type="ECO:0000313" key="12">
    <source>
        <dbReference type="EMBL" id="KAK5614825.1"/>
    </source>
</evidence>
<keyword evidence="5" id="KW-0130">Cell adhesion</keyword>
<gene>
    <name evidence="12" type="ORF">CRENBAI_012059</name>
</gene>
<dbReference type="FunFam" id="2.60.120.200:FF:000008">
    <property type="entry name" value="Collagen type XII alpha 1 chain"/>
    <property type="match status" value="1"/>
</dbReference>
<evidence type="ECO:0000256" key="10">
    <source>
        <dbReference type="SAM" id="MobiDB-lite"/>
    </source>
</evidence>
<dbReference type="SMART" id="SM00327">
    <property type="entry name" value="VWA"/>
    <property type="match status" value="1"/>
</dbReference>
<evidence type="ECO:0000256" key="8">
    <source>
        <dbReference type="ARBA" id="ARBA00023278"/>
    </source>
</evidence>
<evidence type="ECO:0000256" key="9">
    <source>
        <dbReference type="ARBA" id="ARBA00049648"/>
    </source>
</evidence>
<evidence type="ECO:0000256" key="3">
    <source>
        <dbReference type="ARBA" id="ARBA00022729"/>
    </source>
</evidence>
<evidence type="ECO:0000256" key="1">
    <source>
        <dbReference type="ARBA" id="ARBA00004239"/>
    </source>
</evidence>
<keyword evidence="2" id="KW-0964">Secreted</keyword>
<evidence type="ECO:0000256" key="7">
    <source>
        <dbReference type="ARBA" id="ARBA00023180"/>
    </source>
</evidence>
<dbReference type="SUPFAM" id="SSF53300">
    <property type="entry name" value="vWA-like"/>
    <property type="match status" value="1"/>
</dbReference>
<dbReference type="CDD" id="cd01482">
    <property type="entry name" value="vWA_collagen_alphaI-XII-like"/>
    <property type="match status" value="1"/>
</dbReference>
<feature type="compositionally biased region" description="Low complexity" evidence="10">
    <location>
        <begin position="634"/>
        <end position="643"/>
    </location>
</feature>
<feature type="region of interest" description="Disordered" evidence="10">
    <location>
        <begin position="447"/>
        <end position="602"/>
    </location>
</feature>
<evidence type="ECO:0000256" key="4">
    <source>
        <dbReference type="ARBA" id="ARBA00022737"/>
    </source>
</evidence>
<comment type="similarity">
    <text evidence="9">Belongs to the fibril-associated collagens with interrupted helices (FACIT) family.</text>
</comment>
<evidence type="ECO:0000256" key="2">
    <source>
        <dbReference type="ARBA" id="ARBA00022525"/>
    </source>
</evidence>
<evidence type="ECO:0000313" key="13">
    <source>
        <dbReference type="Proteomes" id="UP001311232"/>
    </source>
</evidence>
<dbReference type="InterPro" id="IPR048287">
    <property type="entry name" value="TSPN-like_N"/>
</dbReference>
<dbReference type="InterPro" id="IPR013320">
    <property type="entry name" value="ConA-like_dom_sf"/>
</dbReference>
<dbReference type="GO" id="GO:0005581">
    <property type="term" value="C:collagen trimer"/>
    <property type="evidence" value="ECO:0007669"/>
    <property type="project" value="UniProtKB-KW"/>
</dbReference>
<comment type="subcellular location">
    <subcellularLocation>
        <location evidence="1">Secreted</location>
        <location evidence="1">Extracellular space</location>
    </subcellularLocation>
</comment>
<evidence type="ECO:0000256" key="5">
    <source>
        <dbReference type="ARBA" id="ARBA00022889"/>
    </source>
</evidence>
<proteinExistence type="inferred from homology"/>
<dbReference type="Pfam" id="PF00092">
    <property type="entry name" value="VWA"/>
    <property type="match status" value="1"/>
</dbReference>
<feature type="domain" description="VWFA" evidence="11">
    <location>
        <begin position="23"/>
        <end position="200"/>
    </location>
</feature>
<keyword evidence="13" id="KW-1185">Reference proteome</keyword>
<dbReference type="PANTHER" id="PTHR24020:SF84">
    <property type="entry name" value="VWFA DOMAIN-CONTAINING PROTEIN"/>
    <property type="match status" value="1"/>
</dbReference>
<dbReference type="Gene3D" id="2.60.120.200">
    <property type="match status" value="1"/>
</dbReference>
<dbReference type="PRINTS" id="PR00453">
    <property type="entry name" value="VWFADOMAIN"/>
</dbReference>
<dbReference type="InterPro" id="IPR036465">
    <property type="entry name" value="vWFA_dom_sf"/>
</dbReference>
<dbReference type="InterPro" id="IPR050525">
    <property type="entry name" value="ECM_Assembly_Org"/>
</dbReference>
<feature type="compositionally biased region" description="Low complexity" evidence="10">
    <location>
        <begin position="715"/>
        <end position="725"/>
    </location>
</feature>
<organism evidence="12 13">
    <name type="scientific">Crenichthys baileyi</name>
    <name type="common">White River springfish</name>
    <dbReference type="NCBI Taxonomy" id="28760"/>
    <lineage>
        <taxon>Eukaryota</taxon>
        <taxon>Metazoa</taxon>
        <taxon>Chordata</taxon>
        <taxon>Craniata</taxon>
        <taxon>Vertebrata</taxon>
        <taxon>Euteleostomi</taxon>
        <taxon>Actinopterygii</taxon>
        <taxon>Neopterygii</taxon>
        <taxon>Teleostei</taxon>
        <taxon>Neoteleostei</taxon>
        <taxon>Acanthomorphata</taxon>
        <taxon>Ovalentaria</taxon>
        <taxon>Atherinomorphae</taxon>
        <taxon>Cyprinodontiformes</taxon>
        <taxon>Goodeidae</taxon>
        <taxon>Crenichthys</taxon>
    </lineage>
</organism>
<protein>
    <recommendedName>
        <fullName evidence="11">VWFA domain-containing protein</fullName>
    </recommendedName>
</protein>
<accession>A0AAV9S0P5</accession>